<dbReference type="PANTHER" id="PTHR30071">
    <property type="entry name" value="HEME EXPORTER PROTEIN C"/>
    <property type="match status" value="1"/>
</dbReference>
<feature type="transmembrane region" description="Helical" evidence="9">
    <location>
        <begin position="167"/>
        <end position="189"/>
    </location>
</feature>
<dbReference type="GO" id="GO:0020037">
    <property type="term" value="F:heme binding"/>
    <property type="evidence" value="ECO:0007669"/>
    <property type="project" value="InterPro"/>
</dbReference>
<dbReference type="InterPro" id="IPR045062">
    <property type="entry name" value="Cyt_c_biogenesis_CcsA/CcmC"/>
</dbReference>
<accession>Q69AZ0</accession>
<gene>
    <name evidence="9 11" type="primary">ccmC</name>
</gene>
<keyword evidence="5 9" id="KW-0812">Transmembrane</keyword>
<comment type="caution">
    <text evidence="9">Lacks conserved residue(s) required for the propagation of feature annotation.</text>
</comment>
<dbReference type="PRINTS" id="PR01386">
    <property type="entry name" value="CCMCBIOGNSIS"/>
</dbReference>
<protein>
    <recommendedName>
        <fullName evidence="4 9">Heme exporter protein C</fullName>
    </recommendedName>
    <alternativeName>
        <fullName evidence="9">Cytochrome c-type biogenesis protein</fullName>
    </alternativeName>
</protein>
<evidence type="ECO:0000256" key="5">
    <source>
        <dbReference type="ARBA" id="ARBA00022692"/>
    </source>
</evidence>
<evidence type="ECO:0000256" key="7">
    <source>
        <dbReference type="ARBA" id="ARBA00022989"/>
    </source>
</evidence>
<feature type="domain" description="Cytochrome c assembly protein" evidence="10">
    <location>
        <begin position="34"/>
        <end position="193"/>
    </location>
</feature>
<proteinExistence type="inferred from homology"/>
<feature type="transmembrane region" description="Helical" evidence="9">
    <location>
        <begin position="73"/>
        <end position="94"/>
    </location>
</feature>
<keyword evidence="6 9" id="KW-0201">Cytochrome c-type biogenesis</keyword>
<keyword evidence="9" id="KW-0813">Transport</keyword>
<evidence type="ECO:0000256" key="2">
    <source>
        <dbReference type="ARBA" id="ARBA00004141"/>
    </source>
</evidence>
<comment type="function">
    <text evidence="1 9">Required for the export of heme to the periplasm for the biogenesis of c-type cytochromes.</text>
</comment>
<dbReference type="GO" id="GO:0017004">
    <property type="term" value="P:cytochrome complex assembly"/>
    <property type="evidence" value="ECO:0007669"/>
    <property type="project" value="UniProtKB-KW"/>
</dbReference>
<dbReference type="EMBL" id="AY456185">
    <property type="protein sequence ID" value="AAS13480.1"/>
    <property type="molecule type" value="Genomic_DNA"/>
</dbReference>
<evidence type="ECO:0000256" key="3">
    <source>
        <dbReference type="ARBA" id="ARBA00005840"/>
    </source>
</evidence>
<evidence type="ECO:0000256" key="1">
    <source>
        <dbReference type="ARBA" id="ARBA00002442"/>
    </source>
</evidence>
<organism evidence="11">
    <name type="scientific">Gluconacetobacter diazotrophicus</name>
    <name type="common">Acetobacter diazotrophicus</name>
    <dbReference type="NCBI Taxonomy" id="33996"/>
    <lineage>
        <taxon>Bacteria</taxon>
        <taxon>Pseudomonadati</taxon>
        <taxon>Pseudomonadota</taxon>
        <taxon>Alphaproteobacteria</taxon>
        <taxon>Acetobacterales</taxon>
        <taxon>Acetobacteraceae</taxon>
        <taxon>Gluconacetobacter</taxon>
    </lineage>
</organism>
<dbReference type="NCBIfam" id="TIGR01191">
    <property type="entry name" value="ccmC"/>
    <property type="match status" value="1"/>
</dbReference>
<keyword evidence="8 9" id="KW-0472">Membrane</keyword>
<evidence type="ECO:0000256" key="8">
    <source>
        <dbReference type="ARBA" id="ARBA00023136"/>
    </source>
</evidence>
<keyword evidence="9" id="KW-0997">Cell inner membrane</keyword>
<sequence length="268" mass="29211">MNATQSLAARTGGFFHRYANPGRFLRLGARLQPWLTWPALALSITGIVWGLFFSPADWQQGDSVRIMYVHVPAAWLASSGYMALAVCSLLSLVWRHPLADLAAVEIGPVGAAYRRLLATGSLWGKPMWGTWWVWDARLTSVLVLFFLYLGHIALIRAFDEPQRGYRAAAILGLAGAVDLPIIKFSVQWWNTLHQPDSITLTGAPTMSTAMLWPLLVCTIGFTLGFAAIVVARLRAAIMESRVRTALAARRGRPAAREDAGAGLDGAVA</sequence>
<comment type="similarity">
    <text evidence="3 9">Belongs to the CcmC/CycZ/HelC family.</text>
</comment>
<evidence type="ECO:0000256" key="9">
    <source>
        <dbReference type="RuleBase" id="RU364092"/>
    </source>
</evidence>
<dbReference type="GO" id="GO:0005886">
    <property type="term" value="C:plasma membrane"/>
    <property type="evidence" value="ECO:0007669"/>
    <property type="project" value="UniProtKB-SubCell"/>
</dbReference>
<dbReference type="PANTHER" id="PTHR30071:SF1">
    <property type="entry name" value="CYTOCHROME B_B6 PROTEIN-RELATED"/>
    <property type="match status" value="1"/>
</dbReference>
<evidence type="ECO:0000256" key="4">
    <source>
        <dbReference type="ARBA" id="ARBA00016463"/>
    </source>
</evidence>
<comment type="subcellular location">
    <subcellularLocation>
        <location evidence="9">Cell inner membrane</location>
    </subcellularLocation>
    <subcellularLocation>
        <location evidence="2">Membrane</location>
        <topology evidence="2">Multi-pass membrane protein</topology>
    </subcellularLocation>
</comment>
<dbReference type="InterPro" id="IPR003557">
    <property type="entry name" value="Cyt_c_biogenesis_CcmC"/>
</dbReference>
<dbReference type="InterPro" id="IPR002541">
    <property type="entry name" value="Cyt_c_assembly"/>
</dbReference>
<keyword evidence="9" id="KW-1003">Cell membrane</keyword>
<feature type="transmembrane region" description="Helical" evidence="9">
    <location>
        <begin position="34"/>
        <end position="53"/>
    </location>
</feature>
<dbReference type="Pfam" id="PF01578">
    <property type="entry name" value="Cytochrom_C_asm"/>
    <property type="match status" value="1"/>
</dbReference>
<dbReference type="AlphaFoldDB" id="Q69AZ0"/>
<feature type="transmembrane region" description="Helical" evidence="9">
    <location>
        <begin position="131"/>
        <end position="155"/>
    </location>
</feature>
<evidence type="ECO:0000313" key="11">
    <source>
        <dbReference type="EMBL" id="AAS13480.1"/>
    </source>
</evidence>
<feature type="transmembrane region" description="Helical" evidence="9">
    <location>
        <begin position="209"/>
        <end position="233"/>
    </location>
</feature>
<keyword evidence="7 9" id="KW-1133">Transmembrane helix</keyword>
<evidence type="ECO:0000259" key="10">
    <source>
        <dbReference type="Pfam" id="PF01578"/>
    </source>
</evidence>
<evidence type="ECO:0000256" key="6">
    <source>
        <dbReference type="ARBA" id="ARBA00022748"/>
    </source>
</evidence>
<dbReference type="GO" id="GO:0015232">
    <property type="term" value="F:heme transmembrane transporter activity"/>
    <property type="evidence" value="ECO:0007669"/>
    <property type="project" value="InterPro"/>
</dbReference>
<name>Q69AZ0_GLUDI</name>
<reference evidence="11" key="1">
    <citation type="journal article" date="2004" name="J. Bacteriol.">
        <title>Indole-3-acetic acid biosynthesis is deficient in Gluconacetobacter diazotrophicus strains with mutations in cytochrome c biogenesis genes.</title>
        <authorList>
            <person name="Lee S."/>
            <person name="Flores-Encarnacion M."/>
            <person name="Contreras-Zentella M."/>
            <person name="Garcia-Flores L."/>
            <person name="Escamilla J.E."/>
            <person name="Kennedy C."/>
        </authorList>
    </citation>
    <scope>NUCLEOTIDE SEQUENCE</scope>
</reference>